<dbReference type="RefSeq" id="WP_353684407.1">
    <property type="nucleotide sequence ID" value="NZ_CP144373.1"/>
</dbReference>
<dbReference type="AlphaFoldDB" id="A0AAU8GW86"/>
<dbReference type="EMBL" id="CP144373">
    <property type="protein sequence ID" value="XCH46883.1"/>
    <property type="molecule type" value="Genomic_DNA"/>
</dbReference>
<evidence type="ECO:0000313" key="1">
    <source>
        <dbReference type="EMBL" id="XCH46883.1"/>
    </source>
</evidence>
<dbReference type="KEGG" id="taut:V4D30_01060"/>
<reference evidence="1" key="1">
    <citation type="submission" date="2024-01" db="EMBL/GenBank/DDBJ databases">
        <title>The first autotrophic representatives of the genus Thermodesulfovibrio.</title>
        <authorList>
            <person name="Maltseva A.I."/>
            <person name="Elcheninov A.G."/>
            <person name="Kublanov I.V."/>
            <person name="Lebedinsky A.V."/>
            <person name="Frolov E.N."/>
        </authorList>
    </citation>
    <scope>NUCLEOTIDE SEQUENCE</scope>
    <source>
        <strain evidence="1">3907-1M</strain>
    </source>
</reference>
<name>A0AAU8GW86_9BACT</name>
<organism evidence="1">
    <name type="scientific">Thermodesulfovibrio autotrophicus</name>
    <dbReference type="NCBI Taxonomy" id="3118333"/>
    <lineage>
        <taxon>Bacteria</taxon>
        <taxon>Pseudomonadati</taxon>
        <taxon>Nitrospirota</taxon>
        <taxon>Thermodesulfovibrionia</taxon>
        <taxon>Thermodesulfovibrionales</taxon>
        <taxon>Thermodesulfovibrionaceae</taxon>
        <taxon>Thermodesulfovibrio</taxon>
    </lineage>
</organism>
<gene>
    <name evidence="1" type="ORF">V4D30_01060</name>
</gene>
<accession>A0AAU8GW86</accession>
<proteinExistence type="predicted"/>
<protein>
    <submittedName>
        <fullName evidence="1">Uncharacterized protein</fullName>
    </submittedName>
</protein>
<sequence length="100" mass="11676">MIKGYSKENFLFFYVNGSVKLNKEVEPQMILLKQICNQYGKVIIVGPMMALKVHEDLRGREKQVMITIVDEFQMLWQEYEEIQKKIDSSISEKVENISGS</sequence>